<dbReference type="EMBL" id="FO082843">
    <property type="protein sequence ID" value="CCF64518.1"/>
    <property type="molecule type" value="Genomic_DNA"/>
</dbReference>
<keyword evidence="1" id="KW-0802">TPR repeat</keyword>
<dbReference type="PROSITE" id="PS50005">
    <property type="entry name" value="TPR"/>
    <property type="match status" value="1"/>
</dbReference>
<feature type="transmembrane region" description="Helical" evidence="2">
    <location>
        <begin position="369"/>
        <end position="389"/>
    </location>
</feature>
<dbReference type="KEGG" id="ncy:NOCYR_3755"/>
<dbReference type="OrthoDB" id="9844281at2"/>
<feature type="repeat" description="TPR" evidence="1">
    <location>
        <begin position="72"/>
        <end position="105"/>
    </location>
</feature>
<sequence length="428" mass="45349">MDSVELALARSVVEVAAGRRSLARDVLEQALNEAPDEARLLARLAEEHLESGDIARARQTADVACRADPKQADAWMVAALAAGAQARHEQAVRHAQRAIELLPADPAARLLYCLMVDRYAKSTKAMRAEGKFSLTIAGLHAAPGSRVKVAGAEVAISAIDLDARSGPNRATVRDLRTLVGAGVDTAPAHQRLTEYVWRTLLRLVGLFWGWAAIVAVTSTFAGPSVLRLVDSAVLGAFGFIGVRSLRRARRRLPKGYLGMRARRPEAVLGLLVFVVALPLALIGHAAITIDRGDTATTLGYVVVLTALGASALAHLLLFIAWVRPACGAEDRDANWVYAMSGVILVVPPAVVIGGVLALLHGVALRPDGAWAFAVFAAIVVATLCVEAALSFIAETPWVPGAIMLPILLLPAAGCALLMVWALRRLVFG</sequence>
<name>H6R404_NOCCG</name>
<feature type="transmembrane region" description="Helical" evidence="2">
    <location>
        <begin position="200"/>
        <end position="222"/>
    </location>
</feature>
<feature type="transmembrane region" description="Helical" evidence="2">
    <location>
        <begin position="334"/>
        <end position="363"/>
    </location>
</feature>
<dbReference type="eggNOG" id="ENOG5031EWD">
    <property type="taxonomic scope" value="Bacteria"/>
</dbReference>
<proteinExistence type="predicted"/>
<dbReference type="InterPro" id="IPR019734">
    <property type="entry name" value="TPR_rpt"/>
</dbReference>
<dbReference type="Proteomes" id="UP000008190">
    <property type="component" value="Chromosome"/>
</dbReference>
<feature type="transmembrane region" description="Helical" evidence="2">
    <location>
        <begin position="401"/>
        <end position="422"/>
    </location>
</feature>
<gene>
    <name evidence="3" type="ordered locus">NOCYR_3755</name>
</gene>
<dbReference type="Gene3D" id="1.25.40.10">
    <property type="entry name" value="Tetratricopeptide repeat domain"/>
    <property type="match status" value="1"/>
</dbReference>
<organism evidence="3 4">
    <name type="scientific">Nocardia cyriacigeorgica (strain GUH-2)</name>
    <dbReference type="NCBI Taxonomy" id="1127134"/>
    <lineage>
        <taxon>Bacteria</taxon>
        <taxon>Bacillati</taxon>
        <taxon>Actinomycetota</taxon>
        <taxon>Actinomycetes</taxon>
        <taxon>Mycobacteriales</taxon>
        <taxon>Nocardiaceae</taxon>
        <taxon>Nocardia</taxon>
    </lineage>
</organism>
<dbReference type="Pfam" id="PF14559">
    <property type="entry name" value="TPR_19"/>
    <property type="match status" value="1"/>
</dbReference>
<reference evidence="3 4" key="1">
    <citation type="journal article" date="2012" name="J. Bacteriol.">
        <title>Genome sequence of the human- and animal-pathogenic strain Nocardia cyriacigeorgica GUH-2.</title>
        <authorList>
            <person name="Zoropogui A."/>
            <person name="Pujic P."/>
            <person name="Normand P."/>
            <person name="Barbe V."/>
            <person name="Beaman B."/>
            <person name="Beaman L."/>
            <person name="Boiron P."/>
            <person name="Colinon C."/>
            <person name="Deredjian A."/>
            <person name="Graindorge A."/>
            <person name="Mangenot S."/>
            <person name="Nazaret S."/>
            <person name="Neto M."/>
            <person name="Petit S."/>
            <person name="Roche D."/>
            <person name="Vallenet D."/>
            <person name="Rodriguez-Nava V."/>
            <person name="Richard Y."/>
            <person name="Cournoyer B."/>
            <person name="Blaha D."/>
        </authorList>
    </citation>
    <scope>NUCLEOTIDE SEQUENCE [LARGE SCALE GENOMIC DNA]</scope>
    <source>
        <strain evidence="3 4">GUH-2</strain>
    </source>
</reference>
<dbReference type="HOGENOM" id="CLU_640658_0_0_11"/>
<protein>
    <submittedName>
        <fullName evidence="3">Uncharacterized protein</fullName>
    </submittedName>
</protein>
<evidence type="ECO:0000313" key="4">
    <source>
        <dbReference type="Proteomes" id="UP000008190"/>
    </source>
</evidence>
<dbReference type="AlphaFoldDB" id="H6R404"/>
<dbReference type="InterPro" id="IPR011990">
    <property type="entry name" value="TPR-like_helical_dom_sf"/>
</dbReference>
<dbReference type="SUPFAM" id="SSF48452">
    <property type="entry name" value="TPR-like"/>
    <property type="match status" value="1"/>
</dbReference>
<evidence type="ECO:0000256" key="2">
    <source>
        <dbReference type="SAM" id="Phobius"/>
    </source>
</evidence>
<keyword evidence="2" id="KW-0812">Transmembrane</keyword>
<feature type="transmembrane region" description="Helical" evidence="2">
    <location>
        <begin position="266"/>
        <end position="287"/>
    </location>
</feature>
<evidence type="ECO:0000256" key="1">
    <source>
        <dbReference type="PROSITE-ProRule" id="PRU00339"/>
    </source>
</evidence>
<keyword evidence="2" id="KW-1133">Transmembrane helix</keyword>
<evidence type="ECO:0000313" key="3">
    <source>
        <dbReference type="EMBL" id="CCF64518.1"/>
    </source>
</evidence>
<keyword evidence="4" id="KW-1185">Reference proteome</keyword>
<keyword evidence="2" id="KW-0472">Membrane</keyword>
<feature type="transmembrane region" description="Helical" evidence="2">
    <location>
        <begin position="228"/>
        <end position="245"/>
    </location>
</feature>
<dbReference type="RefSeq" id="WP_014351974.1">
    <property type="nucleotide sequence ID" value="NC_016887.1"/>
</dbReference>
<feature type="transmembrane region" description="Helical" evidence="2">
    <location>
        <begin position="299"/>
        <end position="322"/>
    </location>
</feature>
<accession>H6R404</accession>